<dbReference type="PANTHER" id="PTHR35983:SF1">
    <property type="entry name" value="UPF0166 PROTEIN TM_0021"/>
    <property type="match status" value="1"/>
</dbReference>
<dbReference type="Pfam" id="PF02641">
    <property type="entry name" value="DUF190"/>
    <property type="match status" value="1"/>
</dbReference>
<name>A0A372DNP1_9GAMM</name>
<proteinExistence type="inferred from homology"/>
<comment type="similarity">
    <text evidence="1">Belongs to the UPF0166 family.</text>
</comment>
<dbReference type="InterPro" id="IPR003793">
    <property type="entry name" value="UPF0166"/>
</dbReference>
<dbReference type="PANTHER" id="PTHR35983">
    <property type="entry name" value="UPF0166 PROTEIN TM_0021"/>
    <property type="match status" value="1"/>
</dbReference>
<dbReference type="AlphaFoldDB" id="A0A372DNP1"/>
<accession>A0A372DNP1</accession>
<comment type="caution">
    <text evidence="2">The sequence shown here is derived from an EMBL/GenBank/DDBJ whole genome shotgun (WGS) entry which is preliminary data.</text>
</comment>
<dbReference type="RefSeq" id="WP_117202237.1">
    <property type="nucleotide sequence ID" value="NZ_JBHTBK010000001.1"/>
</dbReference>
<reference evidence="2 3" key="1">
    <citation type="submission" date="2018-08" db="EMBL/GenBank/DDBJ databases">
        <title>Lysobacter weifangensis sp. nov., a new member of the family 'Xanthomonadaceae', isolated from soil in a farmland.</title>
        <authorList>
            <person name="Zhao H."/>
        </authorList>
    </citation>
    <scope>NUCLEOTIDE SEQUENCE [LARGE SCALE GENOMIC DNA]</scope>
    <source>
        <strain evidence="2 3">WF-2</strain>
    </source>
</reference>
<dbReference type="OrthoDB" id="5339790at2"/>
<keyword evidence="3" id="KW-1185">Reference proteome</keyword>
<protein>
    <submittedName>
        <fullName evidence="2">DUF190 domain-containing protein</fullName>
    </submittedName>
</protein>
<dbReference type="EMBL" id="QVPD01000004">
    <property type="protein sequence ID" value="RFP61211.1"/>
    <property type="molecule type" value="Genomic_DNA"/>
</dbReference>
<evidence type="ECO:0000313" key="2">
    <source>
        <dbReference type="EMBL" id="RFP61211.1"/>
    </source>
</evidence>
<dbReference type="InterPro" id="IPR011322">
    <property type="entry name" value="N-reg_PII-like_a/b"/>
</dbReference>
<dbReference type="Proteomes" id="UP000262917">
    <property type="component" value="Unassembled WGS sequence"/>
</dbReference>
<dbReference type="SUPFAM" id="SSF54913">
    <property type="entry name" value="GlnB-like"/>
    <property type="match status" value="1"/>
</dbReference>
<dbReference type="Gene3D" id="3.30.70.120">
    <property type="match status" value="1"/>
</dbReference>
<sequence length="107" mass="11585">MQDCVRLTFFVAENQRHGGQPVYQWLLRQAADLGLPGGSAMRAVAGFGRHRMLHEAHFYELAGELPMEVMFMASHEQAQRLVDAAAAAGLALVYCLVPAQSGITGGD</sequence>
<evidence type="ECO:0000256" key="1">
    <source>
        <dbReference type="ARBA" id="ARBA00010554"/>
    </source>
</evidence>
<gene>
    <name evidence="2" type="ORF">D0Y53_05695</name>
</gene>
<evidence type="ECO:0000313" key="3">
    <source>
        <dbReference type="Proteomes" id="UP000262917"/>
    </source>
</evidence>
<organism evidence="2 3">
    <name type="scientific">Cognatiluteimonas weifangensis</name>
    <dbReference type="NCBI Taxonomy" id="2303539"/>
    <lineage>
        <taxon>Bacteria</taxon>
        <taxon>Pseudomonadati</taxon>
        <taxon>Pseudomonadota</taxon>
        <taxon>Gammaproteobacteria</taxon>
        <taxon>Lysobacterales</taxon>
        <taxon>Lysobacteraceae</taxon>
        <taxon>Cognatiluteimonas</taxon>
    </lineage>
</organism>
<dbReference type="InterPro" id="IPR015867">
    <property type="entry name" value="N-reg_PII/ATP_PRibTrfase_C"/>
</dbReference>